<dbReference type="EMBL" id="JBGGTQ010000007">
    <property type="protein sequence ID" value="MEZ0493645.1"/>
    <property type="molecule type" value="Genomic_DNA"/>
</dbReference>
<gene>
    <name evidence="1" type="ORF">AB2L28_15505</name>
</gene>
<name>A0ABV4I6J3_9ACTN</name>
<sequence>MGKPTLESVRRACTRVLEPVGYQRGKKAAVRDLGDGLVSLVTVEGRSTGWARGVSIGVSVHRTADRLEAARRLGEPVSSPGEDDRFWPFGLSSDVGRLLPRPHDHAWLVEDASDVDRLQEQLGALWGESVQPHVQRWGALLQVARTSAFLPGRAREMDGLRDPGLMRLSREYVQRYFPGADPQLVRPVEQRWLERAEVCPWAPCAEQGRGQAAGGTWPDDLAGE</sequence>
<proteinExistence type="predicted"/>
<comment type="caution">
    <text evidence="1">The sequence shown here is derived from an EMBL/GenBank/DDBJ whole genome shotgun (WGS) entry which is preliminary data.</text>
</comment>
<evidence type="ECO:0008006" key="3">
    <source>
        <dbReference type="Google" id="ProtNLM"/>
    </source>
</evidence>
<evidence type="ECO:0000313" key="1">
    <source>
        <dbReference type="EMBL" id="MEZ0493645.1"/>
    </source>
</evidence>
<dbReference type="RefSeq" id="WP_370719884.1">
    <property type="nucleotide sequence ID" value="NZ_JBGGTQ010000007.1"/>
</dbReference>
<accession>A0ABV4I6J3</accession>
<protein>
    <recommendedName>
        <fullName evidence="3">DUF4304 domain-containing protein</fullName>
    </recommendedName>
</protein>
<keyword evidence="2" id="KW-1185">Reference proteome</keyword>
<evidence type="ECO:0000313" key="2">
    <source>
        <dbReference type="Proteomes" id="UP001566476"/>
    </source>
</evidence>
<organism evidence="1 2">
    <name type="scientific">Kineococcus mangrovi</name>
    <dbReference type="NCBI Taxonomy" id="1660183"/>
    <lineage>
        <taxon>Bacteria</taxon>
        <taxon>Bacillati</taxon>
        <taxon>Actinomycetota</taxon>
        <taxon>Actinomycetes</taxon>
        <taxon>Kineosporiales</taxon>
        <taxon>Kineosporiaceae</taxon>
        <taxon>Kineococcus</taxon>
    </lineage>
</organism>
<reference evidence="1 2" key="1">
    <citation type="submission" date="2024-07" db="EMBL/GenBank/DDBJ databases">
        <authorList>
            <person name="Thanompreechachai J."/>
            <person name="Duangmal K."/>
        </authorList>
    </citation>
    <scope>NUCLEOTIDE SEQUENCE [LARGE SCALE GENOMIC DNA]</scope>
    <source>
        <strain evidence="1 2">TBRC 1896</strain>
    </source>
</reference>
<dbReference type="Proteomes" id="UP001566476">
    <property type="component" value="Unassembled WGS sequence"/>
</dbReference>